<feature type="compositionally biased region" description="Polar residues" evidence="3">
    <location>
        <begin position="575"/>
        <end position="601"/>
    </location>
</feature>
<dbReference type="InterPro" id="IPR036259">
    <property type="entry name" value="MFS_trans_sf"/>
</dbReference>
<dbReference type="GO" id="GO:0015293">
    <property type="term" value="F:symporter activity"/>
    <property type="evidence" value="ECO:0007669"/>
    <property type="project" value="InterPro"/>
</dbReference>
<name>A0A4Z2B5A9_9TELE</name>
<dbReference type="PANTHER" id="PTHR11328">
    <property type="entry name" value="MAJOR FACILITATOR SUPERFAMILY DOMAIN-CONTAINING PROTEIN"/>
    <property type="match status" value="1"/>
</dbReference>
<proteinExistence type="inferred from homology"/>
<keyword evidence="4" id="KW-1133">Transmembrane helix</keyword>
<keyword evidence="6" id="KW-1185">Reference proteome</keyword>
<reference evidence="5 6" key="1">
    <citation type="submission" date="2019-04" db="EMBL/GenBank/DDBJ databases">
        <title>The sequence and de novo assembly of Takifugu bimaculatus genome using PacBio and Hi-C technologies.</title>
        <authorList>
            <person name="Xu P."/>
            <person name="Liu B."/>
            <person name="Zhou Z."/>
        </authorList>
    </citation>
    <scope>NUCLEOTIDE SEQUENCE [LARGE SCALE GENOMIC DNA]</scope>
    <source>
        <strain evidence="5">TB-2018</strain>
        <tissue evidence="5">Muscle</tissue>
    </source>
</reference>
<feature type="transmembrane region" description="Helical" evidence="4">
    <location>
        <begin position="414"/>
        <end position="436"/>
    </location>
</feature>
<feature type="transmembrane region" description="Helical" evidence="4">
    <location>
        <begin position="500"/>
        <end position="524"/>
    </location>
</feature>
<dbReference type="PANTHER" id="PTHR11328:SF44">
    <property type="entry name" value="SODIUM-DEPENDENT LYSOPHOSPHATIDYLCHOLINE SYMPORTER 1-B"/>
    <property type="match status" value="1"/>
</dbReference>
<dbReference type="InterPro" id="IPR039672">
    <property type="entry name" value="MFS_2"/>
</dbReference>
<feature type="transmembrane region" description="Helical" evidence="4">
    <location>
        <begin position="327"/>
        <end position="349"/>
    </location>
</feature>
<comment type="subcellular location">
    <subcellularLocation>
        <location evidence="1">Membrane</location>
        <topology evidence="1">Multi-pass membrane protein</topology>
    </subcellularLocation>
</comment>
<evidence type="ECO:0000313" key="6">
    <source>
        <dbReference type="Proteomes" id="UP000516260"/>
    </source>
</evidence>
<sequence>MTRRFLTQAGDGQQRSGGIPLIRKICYALGGVPNQVTTAAMAVSLQIFLLDVVQVEVILHTKILPVLTFKSQYIPQMEAFYVSLVLFVSRAWDAVTDPLIGYLVGRSRWTSAGKLSPWLATRRSALSKSTNPLRPVPPLSRRLSRRLVLSTPFAVLSYLLLWFVPPGAAAGGVLWFLVTTCLFETLMSCYHVPYLSLNMFLGGDHRDRDSATAYRMTTEMLAMLMASVIQGKVVVVYNTERQEVCQHLEEDAPASTTPSPQIASLVATRRAFLTSAVAMGAVFFVCSLVLFLGVKEQKSELSAEEHERPSYLAALRMLLSHIPYQRLVLSFVFFVLAFQMSLGNFALFCSHAAELGAQYQYLILVLLVAASVAVPLWQVVLLRIGKKATVFLGLSLFIPAVIIVACVPSSLPVFLSMCVLMGFSVATIFLLPWSMLPDVVDDFASKHPSCKGLEPLFFSCYAFCNKLAGSLSAGISAMMLQFVGYRSGACSQDEGVRTVLIVLFAPVPVVLLLVGMAIFCSYPIHERKPLRLRDVTSTTQLEAALSSTAVRRDPEEPTGLQEPPAARAPDPLNHNVGSSRQRSDPPSFSKRSNVTTKVTWV</sequence>
<dbReference type="SUPFAM" id="SSF103473">
    <property type="entry name" value="MFS general substrate transporter"/>
    <property type="match status" value="1"/>
</dbReference>
<comment type="caution">
    <text evidence="5">The sequence shown here is derived from an EMBL/GenBank/DDBJ whole genome shotgun (WGS) entry which is preliminary data.</text>
</comment>
<keyword evidence="4" id="KW-0472">Membrane</keyword>
<evidence type="ECO:0000256" key="3">
    <source>
        <dbReference type="SAM" id="MobiDB-lite"/>
    </source>
</evidence>
<feature type="region of interest" description="Disordered" evidence="3">
    <location>
        <begin position="544"/>
        <end position="601"/>
    </location>
</feature>
<feature type="transmembrane region" description="Helical" evidence="4">
    <location>
        <begin position="388"/>
        <end position="407"/>
    </location>
</feature>
<dbReference type="GO" id="GO:0008643">
    <property type="term" value="P:carbohydrate transport"/>
    <property type="evidence" value="ECO:0007669"/>
    <property type="project" value="InterPro"/>
</dbReference>
<dbReference type="Gene3D" id="1.20.1250.20">
    <property type="entry name" value="MFS general substrate transporter like domains"/>
    <property type="match status" value="1"/>
</dbReference>
<feature type="transmembrane region" description="Helical" evidence="4">
    <location>
        <begin position="271"/>
        <end position="294"/>
    </location>
</feature>
<organism evidence="5 6">
    <name type="scientific">Takifugu bimaculatus</name>
    <dbReference type="NCBI Taxonomy" id="433685"/>
    <lineage>
        <taxon>Eukaryota</taxon>
        <taxon>Metazoa</taxon>
        <taxon>Chordata</taxon>
        <taxon>Craniata</taxon>
        <taxon>Vertebrata</taxon>
        <taxon>Euteleostomi</taxon>
        <taxon>Actinopterygii</taxon>
        <taxon>Neopterygii</taxon>
        <taxon>Teleostei</taxon>
        <taxon>Neoteleostei</taxon>
        <taxon>Acanthomorphata</taxon>
        <taxon>Eupercaria</taxon>
        <taxon>Tetraodontiformes</taxon>
        <taxon>Tetradontoidea</taxon>
        <taxon>Tetraodontidae</taxon>
        <taxon>Takifugu</taxon>
    </lineage>
</organism>
<dbReference type="AlphaFoldDB" id="A0A4Z2B5A9"/>
<feature type="transmembrane region" description="Helical" evidence="4">
    <location>
        <begin position="361"/>
        <end position="382"/>
    </location>
</feature>
<feature type="transmembrane region" description="Helical" evidence="4">
    <location>
        <begin position="456"/>
        <end position="480"/>
    </location>
</feature>
<accession>A0A4Z2B5A9</accession>
<comment type="similarity">
    <text evidence="2">Belongs to the major facilitator superfamily.</text>
</comment>
<evidence type="ECO:0000256" key="1">
    <source>
        <dbReference type="ARBA" id="ARBA00004141"/>
    </source>
</evidence>
<evidence type="ECO:0000313" key="5">
    <source>
        <dbReference type="EMBL" id="TNM86728.1"/>
    </source>
</evidence>
<dbReference type="Proteomes" id="UP000516260">
    <property type="component" value="Chromosome 7"/>
</dbReference>
<dbReference type="Pfam" id="PF13347">
    <property type="entry name" value="MFS_2"/>
    <property type="match status" value="2"/>
</dbReference>
<dbReference type="EMBL" id="SWLE01000020">
    <property type="protein sequence ID" value="TNM86728.1"/>
    <property type="molecule type" value="Genomic_DNA"/>
</dbReference>
<evidence type="ECO:0000256" key="2">
    <source>
        <dbReference type="ARBA" id="ARBA00008335"/>
    </source>
</evidence>
<evidence type="ECO:0000256" key="4">
    <source>
        <dbReference type="SAM" id="Phobius"/>
    </source>
</evidence>
<dbReference type="GO" id="GO:0005886">
    <property type="term" value="C:plasma membrane"/>
    <property type="evidence" value="ECO:0007669"/>
    <property type="project" value="TreeGrafter"/>
</dbReference>
<keyword evidence="4" id="KW-0812">Transmembrane</keyword>
<gene>
    <name evidence="5" type="ORF">fugu_006958</name>
</gene>
<protein>
    <submittedName>
        <fullName evidence="5">Uncharacterized protein</fullName>
    </submittedName>
</protein>